<protein>
    <submittedName>
        <fullName evidence="2">Uncharacterized protein</fullName>
    </submittedName>
</protein>
<accession>A0ABV8C0D9</accession>
<keyword evidence="1" id="KW-0812">Transmembrane</keyword>
<reference evidence="3" key="1">
    <citation type="journal article" date="2019" name="Int. J. Syst. Evol. Microbiol.">
        <title>The Global Catalogue of Microorganisms (GCM) 10K type strain sequencing project: providing services to taxonomists for standard genome sequencing and annotation.</title>
        <authorList>
            <consortium name="The Broad Institute Genomics Platform"/>
            <consortium name="The Broad Institute Genome Sequencing Center for Infectious Disease"/>
            <person name="Wu L."/>
            <person name="Ma J."/>
        </authorList>
    </citation>
    <scope>NUCLEOTIDE SEQUENCE [LARGE SCALE GENOMIC DNA]</scope>
    <source>
        <strain evidence="3">CGMCC 4.7405</strain>
    </source>
</reference>
<proteinExistence type="predicted"/>
<evidence type="ECO:0000313" key="2">
    <source>
        <dbReference type="EMBL" id="MFC3895457.1"/>
    </source>
</evidence>
<dbReference type="EMBL" id="JBHRZI010000024">
    <property type="protein sequence ID" value="MFC3895457.1"/>
    <property type="molecule type" value="Genomic_DNA"/>
</dbReference>
<feature type="transmembrane region" description="Helical" evidence="1">
    <location>
        <begin position="12"/>
        <end position="37"/>
    </location>
</feature>
<sequence>MQTSVTRWGRAGALYDLVASAAFLTPWTAVLMLDLIGAPRPDVMALLFATLFGTVVVMWSIARWRRPEPLLIGIDTVGRALFSLWFVWALWHGQTPVLAVFLVLELFWGAAQLRALVRR</sequence>
<keyword evidence="1" id="KW-1133">Transmembrane helix</keyword>
<keyword evidence="1" id="KW-0472">Membrane</keyword>
<comment type="caution">
    <text evidence="2">The sequence shown here is derived from an EMBL/GenBank/DDBJ whole genome shotgun (WGS) entry which is preliminary data.</text>
</comment>
<organism evidence="2 3">
    <name type="scientific">Lentzea rhizosphaerae</name>
    <dbReference type="NCBI Taxonomy" id="2041025"/>
    <lineage>
        <taxon>Bacteria</taxon>
        <taxon>Bacillati</taxon>
        <taxon>Actinomycetota</taxon>
        <taxon>Actinomycetes</taxon>
        <taxon>Pseudonocardiales</taxon>
        <taxon>Pseudonocardiaceae</taxon>
        <taxon>Lentzea</taxon>
    </lineage>
</organism>
<dbReference type="RefSeq" id="WP_382377009.1">
    <property type="nucleotide sequence ID" value="NZ_JBHRZI010000024.1"/>
</dbReference>
<feature type="transmembrane region" description="Helical" evidence="1">
    <location>
        <begin position="69"/>
        <end position="91"/>
    </location>
</feature>
<name>A0ABV8C0D9_9PSEU</name>
<keyword evidence="3" id="KW-1185">Reference proteome</keyword>
<gene>
    <name evidence="2" type="ORF">ACFOWZ_28590</name>
</gene>
<dbReference type="Proteomes" id="UP001595690">
    <property type="component" value="Unassembled WGS sequence"/>
</dbReference>
<feature type="transmembrane region" description="Helical" evidence="1">
    <location>
        <begin position="43"/>
        <end position="62"/>
    </location>
</feature>
<evidence type="ECO:0000313" key="3">
    <source>
        <dbReference type="Proteomes" id="UP001595690"/>
    </source>
</evidence>
<feature type="transmembrane region" description="Helical" evidence="1">
    <location>
        <begin position="97"/>
        <end position="117"/>
    </location>
</feature>
<evidence type="ECO:0000256" key="1">
    <source>
        <dbReference type="SAM" id="Phobius"/>
    </source>
</evidence>